<feature type="domain" description="HTH tetR-type" evidence="3">
    <location>
        <begin position="3"/>
        <end position="63"/>
    </location>
</feature>
<dbReference type="InterPro" id="IPR009057">
    <property type="entry name" value="Homeodomain-like_sf"/>
</dbReference>
<evidence type="ECO:0000256" key="1">
    <source>
        <dbReference type="ARBA" id="ARBA00023125"/>
    </source>
</evidence>
<dbReference type="OrthoDB" id="2224710at2"/>
<evidence type="ECO:0000256" key="2">
    <source>
        <dbReference type="PROSITE-ProRule" id="PRU00335"/>
    </source>
</evidence>
<dbReference type="InterPro" id="IPR039532">
    <property type="entry name" value="TetR_C_Firmicutes"/>
</dbReference>
<dbReference type="InterPro" id="IPR050624">
    <property type="entry name" value="HTH-type_Tx_Regulator"/>
</dbReference>
<dbReference type="Proteomes" id="UP000198604">
    <property type="component" value="Unassembled WGS sequence"/>
</dbReference>
<keyword evidence="1 2" id="KW-0238">DNA-binding</keyword>
<dbReference type="EMBL" id="CTEN01000001">
    <property type="protein sequence ID" value="CQR23865.1"/>
    <property type="molecule type" value="Genomic_DNA"/>
</dbReference>
<dbReference type="PANTHER" id="PTHR43479:SF11">
    <property type="entry name" value="ACREF_ENVCD OPERON REPRESSOR-RELATED"/>
    <property type="match status" value="1"/>
</dbReference>
<keyword evidence="5" id="KW-1185">Reference proteome</keyword>
<dbReference type="SUPFAM" id="SSF46689">
    <property type="entry name" value="Homeodomain-like"/>
    <property type="match status" value="1"/>
</dbReference>
<evidence type="ECO:0000259" key="3">
    <source>
        <dbReference type="PROSITE" id="PS50977"/>
    </source>
</evidence>
<sequence>MKKDINLQLLLSVSHLLNNKPMQSITITELSTVAGLSRRTFYNYYYSKEDFFTELLSNYFDRITQILQEDMSLGTPVMLKVLKYLFNKENQFILQSLLSNFPGMKESIIQYIRDIVKNSDIVDLSDKLERNYSVPYEYAFELYTTTVNSIILKWITTGFQESPEEISNIISKSVKV</sequence>
<dbReference type="AlphaFoldDB" id="A0A0E4H3Y4"/>
<accession>A0A0E4H3Y4</accession>
<evidence type="ECO:0000313" key="5">
    <source>
        <dbReference type="Proteomes" id="UP000198604"/>
    </source>
</evidence>
<proteinExistence type="predicted"/>
<dbReference type="STRING" id="1608583.BN1356_00234"/>
<gene>
    <name evidence="4" type="ORF">BN1356_00234</name>
</gene>
<organism evidence="4 5">
    <name type="scientific">Streptococcus varani</name>
    <dbReference type="NCBI Taxonomy" id="1608583"/>
    <lineage>
        <taxon>Bacteria</taxon>
        <taxon>Bacillati</taxon>
        <taxon>Bacillota</taxon>
        <taxon>Bacilli</taxon>
        <taxon>Lactobacillales</taxon>
        <taxon>Streptococcaceae</taxon>
        <taxon>Streptococcus</taxon>
    </lineage>
</organism>
<dbReference type="RefSeq" id="WP_093649605.1">
    <property type="nucleotide sequence ID" value="NZ_CTEN01000001.1"/>
</dbReference>
<dbReference type="PROSITE" id="PS50977">
    <property type="entry name" value="HTH_TETR_2"/>
    <property type="match status" value="1"/>
</dbReference>
<feature type="DNA-binding region" description="H-T-H motif" evidence="2">
    <location>
        <begin position="26"/>
        <end position="45"/>
    </location>
</feature>
<evidence type="ECO:0000313" key="4">
    <source>
        <dbReference type="EMBL" id="CQR23865.1"/>
    </source>
</evidence>
<dbReference type="PANTHER" id="PTHR43479">
    <property type="entry name" value="ACREF/ENVCD OPERON REPRESSOR-RELATED"/>
    <property type="match status" value="1"/>
</dbReference>
<dbReference type="GO" id="GO:0003677">
    <property type="term" value="F:DNA binding"/>
    <property type="evidence" value="ECO:0007669"/>
    <property type="project" value="UniProtKB-UniRule"/>
</dbReference>
<name>A0A0E4H3Y4_9STRE</name>
<dbReference type="InterPro" id="IPR001647">
    <property type="entry name" value="HTH_TetR"/>
</dbReference>
<dbReference type="Pfam" id="PF14278">
    <property type="entry name" value="TetR_C_8"/>
    <property type="match status" value="1"/>
</dbReference>
<protein>
    <submittedName>
        <fullName evidence="4">TetR family transcriptional regulator</fullName>
    </submittedName>
</protein>
<reference evidence="5" key="1">
    <citation type="submission" date="2015-03" db="EMBL/GenBank/DDBJ databases">
        <authorList>
            <person name="Urmite Genomes"/>
        </authorList>
    </citation>
    <scope>NUCLEOTIDE SEQUENCE [LARGE SCALE GENOMIC DNA]</scope>
    <source>
        <strain evidence="5">FF10</strain>
    </source>
</reference>
<dbReference type="Gene3D" id="1.10.357.10">
    <property type="entry name" value="Tetracycline Repressor, domain 2"/>
    <property type="match status" value="1"/>
</dbReference>